<dbReference type="InterPro" id="IPR013731">
    <property type="entry name" value="OapA_N"/>
</dbReference>
<dbReference type="Pfam" id="PF04225">
    <property type="entry name" value="LysM_OapA"/>
    <property type="match status" value="1"/>
</dbReference>
<accession>A0ABX3KZW6</accession>
<dbReference type="NCBIfam" id="NF033909">
    <property type="entry name" value="opacity_OapA"/>
    <property type="match status" value="1"/>
</dbReference>
<evidence type="ECO:0000259" key="3">
    <source>
        <dbReference type="Pfam" id="PF04225"/>
    </source>
</evidence>
<dbReference type="Pfam" id="PF08525">
    <property type="entry name" value="OapA_N"/>
    <property type="match status" value="1"/>
</dbReference>
<keyword evidence="2" id="KW-0812">Transmembrane</keyword>
<feature type="domain" description="Opacity-associated protein A-like N-terminal" evidence="4">
    <location>
        <begin position="166"/>
        <end position="196"/>
    </location>
</feature>
<feature type="compositionally biased region" description="Basic and acidic residues" evidence="1">
    <location>
        <begin position="316"/>
        <end position="336"/>
    </location>
</feature>
<feature type="region of interest" description="Disordered" evidence="1">
    <location>
        <begin position="256"/>
        <end position="350"/>
    </location>
</feature>
<reference evidence="5 6" key="1">
    <citation type="submission" date="2016-10" db="EMBL/GenBank/DDBJ databases">
        <title>Rodentibacter gen. nov. and new species.</title>
        <authorList>
            <person name="Christensen H."/>
        </authorList>
    </citation>
    <scope>NUCLEOTIDE SEQUENCE [LARGE SCALE GENOMIC DNA]</scope>
    <source>
        <strain evidence="5 6">1998236014</strain>
    </source>
</reference>
<dbReference type="RefSeq" id="WP_077462609.1">
    <property type="nucleotide sequence ID" value="NZ_MLAA01000007.1"/>
</dbReference>
<evidence type="ECO:0000259" key="4">
    <source>
        <dbReference type="Pfam" id="PF08525"/>
    </source>
</evidence>
<feature type="region of interest" description="Disordered" evidence="1">
    <location>
        <begin position="1"/>
        <end position="32"/>
    </location>
</feature>
<organism evidence="5 6">
    <name type="scientific">Rodentibacter caecimuris</name>
    <dbReference type="NCBI Taxonomy" id="1796644"/>
    <lineage>
        <taxon>Bacteria</taxon>
        <taxon>Pseudomonadati</taxon>
        <taxon>Pseudomonadota</taxon>
        <taxon>Gammaproteobacteria</taxon>
        <taxon>Pasteurellales</taxon>
        <taxon>Pasteurellaceae</taxon>
        <taxon>Rodentibacter</taxon>
    </lineage>
</organism>
<evidence type="ECO:0000313" key="5">
    <source>
        <dbReference type="EMBL" id="OOF70841.1"/>
    </source>
</evidence>
<keyword evidence="6" id="KW-1185">Reference proteome</keyword>
<keyword evidence="2" id="KW-1133">Transmembrane helix</keyword>
<feature type="compositionally biased region" description="Low complexity" evidence="1">
    <location>
        <begin position="294"/>
        <end position="308"/>
    </location>
</feature>
<dbReference type="Gene3D" id="3.10.450.350">
    <property type="match status" value="1"/>
</dbReference>
<dbReference type="EMBL" id="MLAA01000007">
    <property type="protein sequence ID" value="OOF70841.1"/>
    <property type="molecule type" value="Genomic_DNA"/>
</dbReference>
<evidence type="ECO:0000313" key="6">
    <source>
        <dbReference type="Proteomes" id="UP000188820"/>
    </source>
</evidence>
<feature type="compositionally biased region" description="Polar residues" evidence="1">
    <location>
        <begin position="256"/>
        <end position="278"/>
    </location>
</feature>
<proteinExistence type="predicted"/>
<feature type="compositionally biased region" description="Low complexity" evidence="1">
    <location>
        <begin position="68"/>
        <end position="91"/>
    </location>
</feature>
<feature type="domain" description="Opacity-associated protein A LysM-like" evidence="3">
    <location>
        <begin position="387"/>
        <end position="468"/>
    </location>
</feature>
<gene>
    <name evidence="5" type="ORF">BKG89_02460</name>
</gene>
<keyword evidence="2" id="KW-0472">Membrane</keyword>
<dbReference type="Proteomes" id="UP000188820">
    <property type="component" value="Unassembled WGS sequence"/>
</dbReference>
<comment type="caution">
    <text evidence="5">The sequence shown here is derived from an EMBL/GenBank/DDBJ whole genome shotgun (WGS) entry which is preliminary data.</text>
</comment>
<dbReference type="InterPro" id="IPR007340">
    <property type="entry name" value="LysM_Opacity-associatedA"/>
</dbReference>
<evidence type="ECO:0000256" key="2">
    <source>
        <dbReference type="SAM" id="Phobius"/>
    </source>
</evidence>
<name>A0ABX3KZW6_9PAST</name>
<feature type="transmembrane region" description="Helical" evidence="2">
    <location>
        <begin position="176"/>
        <end position="193"/>
    </location>
</feature>
<sequence length="468" mass="51766">MDSEKRNPSNSAQDELDLGINQTTPTPRKYMDNESSFLNKAKNLFGKKEVVENKFTIRKEPTFGEESQPTFTPTHTVPPTEEPTTLQPTVTASTLSPQVSNTLEGNLAINEVPKEPSAAKQAEIFDNQNQEETIPVAQQKHQNDLNQGEPTVAINPLKTPEKWKVLQILPEKHRRLFIALLALILLLIIFLMLKPSSETVQSFEQNSSNEIPVQFQSLDQSQPLETTVLDNINNASSQKDTQPPAMEYIGESTNTKAVGNTTQSDTQPQQVPISTPTATKPAESVKTIEPIRPQSTQSQVGQQSQNTQKNTVSSIDTHKENVKTEESKTKVIEKKSTQNIQPSKKEMPPKRNEITVKSERKGAPIVEAKTSIKNTTVNTGTTVVSRKTLTIPQGVSLMQVFRDNQLKANISDINAMTKANGAGNALSSFRAGDKVQVSLNKQGKVSELRLPNGSRFIRQVDGSYQYKK</sequence>
<evidence type="ECO:0008006" key="7">
    <source>
        <dbReference type="Google" id="ProtNLM"/>
    </source>
</evidence>
<evidence type="ECO:0000256" key="1">
    <source>
        <dbReference type="SAM" id="MobiDB-lite"/>
    </source>
</evidence>
<feature type="region of interest" description="Disordered" evidence="1">
    <location>
        <begin position="58"/>
        <end position="92"/>
    </location>
</feature>
<protein>
    <recommendedName>
        <fullName evidence="7">Opacity-associated protein OapA</fullName>
    </recommendedName>
</protein>